<dbReference type="InterPro" id="IPR019288">
    <property type="entry name" value="3'-5'_exonuclease_PolB-like"/>
</dbReference>
<gene>
    <name evidence="2" type="ORF">Pan54_07350</name>
</gene>
<organism evidence="2 3">
    <name type="scientific">Rubinisphaera italica</name>
    <dbReference type="NCBI Taxonomy" id="2527969"/>
    <lineage>
        <taxon>Bacteria</taxon>
        <taxon>Pseudomonadati</taxon>
        <taxon>Planctomycetota</taxon>
        <taxon>Planctomycetia</taxon>
        <taxon>Planctomycetales</taxon>
        <taxon>Planctomycetaceae</taxon>
        <taxon>Rubinisphaera</taxon>
    </lineage>
</organism>
<dbReference type="InterPro" id="IPR036397">
    <property type="entry name" value="RNaseH_sf"/>
</dbReference>
<dbReference type="GO" id="GO:0004527">
    <property type="term" value="F:exonuclease activity"/>
    <property type="evidence" value="ECO:0007669"/>
    <property type="project" value="UniProtKB-KW"/>
</dbReference>
<comment type="caution">
    <text evidence="2">The sequence shown here is derived from an EMBL/GenBank/DDBJ whole genome shotgun (WGS) entry which is preliminary data.</text>
</comment>
<dbReference type="GO" id="GO:0003676">
    <property type="term" value="F:nucleic acid binding"/>
    <property type="evidence" value="ECO:0007669"/>
    <property type="project" value="InterPro"/>
</dbReference>
<dbReference type="EMBL" id="SJPG01000001">
    <property type="protein sequence ID" value="TWT60023.1"/>
    <property type="molecule type" value="Genomic_DNA"/>
</dbReference>
<dbReference type="SUPFAM" id="SSF53098">
    <property type="entry name" value="Ribonuclease H-like"/>
    <property type="match status" value="1"/>
</dbReference>
<dbReference type="Pfam" id="PF10108">
    <property type="entry name" value="DNA_pol_B_exo2"/>
    <property type="match status" value="1"/>
</dbReference>
<keyword evidence="2" id="KW-0378">Hydrolase</keyword>
<evidence type="ECO:0000259" key="1">
    <source>
        <dbReference type="Pfam" id="PF10108"/>
    </source>
</evidence>
<evidence type="ECO:0000313" key="2">
    <source>
        <dbReference type="EMBL" id="TWT60023.1"/>
    </source>
</evidence>
<sequence>MSDIGWLIFDVEAVADGDLISKLKYPDQELSGDAAIARYRQELMEEKGSDFIAHTFMLPISVAIAKVTQDFHLDDIVVLDDPDYRPASITNLFWQGWRHYKRPTFVTFNGRGYDLPLMELSAYRFGLSLPDWFQVSGRSFDQARNRYNTSSHLDLMDMMSNFGASRLQGGLNVLANIIGKPGKTGIDGSQVQDMYDNGGVREINDYCMCDVLDTYFVFLRTRVLTGQLTLDEEHERVVETKNYLEKRAADCKAFEHYLSHWGDWQPPEKESTENKESV</sequence>
<keyword evidence="2" id="KW-0540">Nuclease</keyword>
<dbReference type="RefSeq" id="WP_146502191.1">
    <property type="nucleotide sequence ID" value="NZ_SJPG01000001.1"/>
</dbReference>
<dbReference type="Proteomes" id="UP000316095">
    <property type="component" value="Unassembled WGS sequence"/>
</dbReference>
<dbReference type="Gene3D" id="3.30.420.10">
    <property type="entry name" value="Ribonuclease H-like superfamily/Ribonuclease H"/>
    <property type="match status" value="1"/>
</dbReference>
<reference evidence="2 3" key="1">
    <citation type="submission" date="2019-02" db="EMBL/GenBank/DDBJ databases">
        <title>Deep-cultivation of Planctomycetes and their phenomic and genomic characterization uncovers novel biology.</title>
        <authorList>
            <person name="Wiegand S."/>
            <person name="Jogler M."/>
            <person name="Boedeker C."/>
            <person name="Pinto D."/>
            <person name="Vollmers J."/>
            <person name="Rivas-Marin E."/>
            <person name="Kohn T."/>
            <person name="Peeters S.H."/>
            <person name="Heuer A."/>
            <person name="Rast P."/>
            <person name="Oberbeckmann S."/>
            <person name="Bunk B."/>
            <person name="Jeske O."/>
            <person name="Meyerdierks A."/>
            <person name="Storesund J.E."/>
            <person name="Kallscheuer N."/>
            <person name="Luecker S."/>
            <person name="Lage O.M."/>
            <person name="Pohl T."/>
            <person name="Merkel B.J."/>
            <person name="Hornburger P."/>
            <person name="Mueller R.-W."/>
            <person name="Bruemmer F."/>
            <person name="Labrenz M."/>
            <person name="Spormann A.M."/>
            <person name="Op Den Camp H."/>
            <person name="Overmann J."/>
            <person name="Amann R."/>
            <person name="Jetten M.S.M."/>
            <person name="Mascher T."/>
            <person name="Medema M.H."/>
            <person name="Devos D.P."/>
            <person name="Kaster A.-K."/>
            <person name="Ovreas L."/>
            <person name="Rohde M."/>
            <person name="Galperin M.Y."/>
            <person name="Jogler C."/>
        </authorList>
    </citation>
    <scope>NUCLEOTIDE SEQUENCE [LARGE SCALE GENOMIC DNA]</scope>
    <source>
        <strain evidence="2 3">Pan54</strain>
    </source>
</reference>
<feature type="domain" description="Predicted 3'-5' exonuclease PolB-like" evidence="1">
    <location>
        <begin position="49"/>
        <end position="261"/>
    </location>
</feature>
<proteinExistence type="predicted"/>
<protein>
    <submittedName>
        <fullName evidence="2">Putative 3'-5' exonuclease related to the exonuclease domain of PolB</fullName>
    </submittedName>
</protein>
<evidence type="ECO:0000313" key="3">
    <source>
        <dbReference type="Proteomes" id="UP000316095"/>
    </source>
</evidence>
<dbReference type="InterPro" id="IPR012337">
    <property type="entry name" value="RNaseH-like_sf"/>
</dbReference>
<dbReference type="CDD" id="cd05782">
    <property type="entry name" value="DNA_polB_like1_exo"/>
    <property type="match status" value="1"/>
</dbReference>
<dbReference type="AlphaFoldDB" id="A0A5C5XCJ4"/>
<name>A0A5C5XCJ4_9PLAN</name>
<dbReference type="OrthoDB" id="272484at2"/>
<accession>A0A5C5XCJ4</accession>
<keyword evidence="2" id="KW-0269">Exonuclease</keyword>
<keyword evidence="3" id="KW-1185">Reference proteome</keyword>